<feature type="compositionally biased region" description="Polar residues" evidence="21">
    <location>
        <begin position="619"/>
        <end position="635"/>
    </location>
</feature>
<dbReference type="EC" id="3.6.4.13" evidence="3"/>
<feature type="region of interest" description="Actin-binding" evidence="20">
    <location>
        <begin position="1669"/>
        <end position="1691"/>
    </location>
</feature>
<dbReference type="InterPro" id="IPR002928">
    <property type="entry name" value="Myosin_tail"/>
</dbReference>
<dbReference type="GO" id="GO:0005737">
    <property type="term" value="C:cytoplasm"/>
    <property type="evidence" value="ECO:0007669"/>
    <property type="project" value="TreeGrafter"/>
</dbReference>
<dbReference type="InterPro" id="IPR036961">
    <property type="entry name" value="Kinesin_motor_dom_sf"/>
</dbReference>
<dbReference type="FunFam" id="3.40.50.300:FF:000681">
    <property type="entry name" value="probable ATP-dependent RNA helicase DDX47"/>
    <property type="match status" value="1"/>
</dbReference>
<protein>
    <recommendedName>
        <fullName evidence="17">Probable ATP-dependent RNA helicase DDX47</fullName>
        <ecNumber evidence="3">3.6.4.13</ecNumber>
    </recommendedName>
    <alternativeName>
        <fullName evidence="18">DEAD box protein 47</fullName>
    </alternativeName>
</protein>
<feature type="region of interest" description="Disordered" evidence="21">
    <location>
        <begin position="957"/>
        <end position="1172"/>
    </location>
</feature>
<dbReference type="PANTHER" id="PTHR45615:SF24">
    <property type="entry name" value="MYOSIN-10"/>
    <property type="match status" value="1"/>
</dbReference>
<feature type="compositionally biased region" description="Polar residues" evidence="21">
    <location>
        <begin position="967"/>
        <end position="980"/>
    </location>
</feature>
<name>A0AAV2KJK0_KNICA</name>
<dbReference type="SUPFAM" id="SSF52540">
    <property type="entry name" value="P-loop containing nucleoside triphosphate hydrolases"/>
    <property type="match status" value="3"/>
</dbReference>
<feature type="compositionally biased region" description="Polar residues" evidence="21">
    <location>
        <begin position="1117"/>
        <end position="1170"/>
    </location>
</feature>
<dbReference type="GO" id="GO:0032982">
    <property type="term" value="C:myosin filament"/>
    <property type="evidence" value="ECO:0007669"/>
    <property type="project" value="TreeGrafter"/>
</dbReference>
<evidence type="ECO:0000256" key="12">
    <source>
        <dbReference type="ARBA" id="ARBA00023203"/>
    </source>
</evidence>
<dbReference type="SMART" id="SM00242">
    <property type="entry name" value="MYSc"/>
    <property type="match status" value="1"/>
</dbReference>
<feature type="region of interest" description="Disordered" evidence="21">
    <location>
        <begin position="1"/>
        <end position="38"/>
    </location>
</feature>
<feature type="domain" description="DEAD-box RNA helicase Q" evidence="24">
    <location>
        <begin position="38"/>
        <end position="66"/>
    </location>
</feature>
<feature type="domain" description="Helicase ATP-binding" evidence="22">
    <location>
        <begin position="69"/>
        <end position="240"/>
    </location>
</feature>
<evidence type="ECO:0000259" key="26">
    <source>
        <dbReference type="PROSITE" id="PS51844"/>
    </source>
</evidence>
<dbReference type="PRINTS" id="PR00193">
    <property type="entry name" value="MYOSINHEAVY"/>
</dbReference>
<evidence type="ECO:0000256" key="3">
    <source>
        <dbReference type="ARBA" id="ARBA00012552"/>
    </source>
</evidence>
<dbReference type="InterPro" id="IPR004009">
    <property type="entry name" value="SH3_Myosin"/>
</dbReference>
<evidence type="ECO:0000256" key="15">
    <source>
        <dbReference type="ARBA" id="ARBA00047984"/>
    </source>
</evidence>
<dbReference type="GO" id="GO:0042254">
    <property type="term" value="P:ribosome biogenesis"/>
    <property type="evidence" value="ECO:0007669"/>
    <property type="project" value="UniProtKB-ARBA"/>
</dbReference>
<dbReference type="FunFam" id="3.30.70.1590:FF:000001">
    <property type="entry name" value="Myosin heavy chain"/>
    <property type="match status" value="1"/>
</dbReference>
<evidence type="ECO:0000256" key="10">
    <source>
        <dbReference type="ARBA" id="ARBA00023123"/>
    </source>
</evidence>
<dbReference type="PROSITE" id="PS50096">
    <property type="entry name" value="IQ"/>
    <property type="match status" value="1"/>
</dbReference>
<dbReference type="Gene3D" id="3.40.850.10">
    <property type="entry name" value="Kinesin motor domain"/>
    <property type="match status" value="3"/>
</dbReference>
<evidence type="ECO:0000256" key="14">
    <source>
        <dbReference type="ARBA" id="ARBA00024350"/>
    </source>
</evidence>
<feature type="compositionally biased region" description="Polar residues" evidence="21">
    <location>
        <begin position="711"/>
        <end position="721"/>
    </location>
</feature>
<dbReference type="FunFam" id="3.40.50.300:FF:000626">
    <property type="entry name" value="probable ATP-dependent RNA helicase DDX47"/>
    <property type="match status" value="1"/>
</dbReference>
<evidence type="ECO:0000256" key="11">
    <source>
        <dbReference type="ARBA" id="ARBA00023175"/>
    </source>
</evidence>
<feature type="binding site" evidence="20">
    <location>
        <begin position="1244"/>
        <end position="1251"/>
    </location>
    <ligand>
        <name>ATP</name>
        <dbReference type="ChEBI" id="CHEBI:30616"/>
    </ligand>
</feature>
<reference evidence="27 28" key="1">
    <citation type="submission" date="2024-04" db="EMBL/GenBank/DDBJ databases">
        <authorList>
            <person name="Waldvogel A.-M."/>
            <person name="Schoenle A."/>
        </authorList>
    </citation>
    <scope>NUCLEOTIDE SEQUENCE [LARGE SCALE GENOMIC DNA]</scope>
</reference>
<dbReference type="FunFam" id="2.30.30.360:FF:000001">
    <property type="entry name" value="Myosin heavy chain"/>
    <property type="match status" value="1"/>
</dbReference>
<feature type="region of interest" description="Disordered" evidence="21">
    <location>
        <begin position="1937"/>
        <end position="1972"/>
    </location>
</feature>
<keyword evidence="10 20" id="KW-0518">Myosin</keyword>
<dbReference type="PANTHER" id="PTHR45615">
    <property type="entry name" value="MYOSIN HEAVY CHAIN, NON-MUSCLE"/>
    <property type="match status" value="1"/>
</dbReference>
<evidence type="ECO:0000259" key="23">
    <source>
        <dbReference type="PROSITE" id="PS51194"/>
    </source>
</evidence>
<feature type="compositionally biased region" description="Polar residues" evidence="21">
    <location>
        <begin position="987"/>
        <end position="1021"/>
    </location>
</feature>
<comment type="similarity">
    <text evidence="14">Belongs to the DEAD box helicase family. DDX47/RRP3 subfamily.</text>
</comment>
<feature type="compositionally biased region" description="Basic and acidic residues" evidence="21">
    <location>
        <begin position="466"/>
        <end position="477"/>
    </location>
</feature>
<comment type="subunit">
    <text evidence="16">Interacts with AGO1 and AGO2. Interacts with GABARAP. Interacts with NOL8; the interaction is RNA-dependent.</text>
</comment>
<dbReference type="GO" id="GO:0005524">
    <property type="term" value="F:ATP binding"/>
    <property type="evidence" value="ECO:0007669"/>
    <property type="project" value="UniProtKB-UniRule"/>
</dbReference>
<evidence type="ECO:0000256" key="16">
    <source>
        <dbReference type="ARBA" id="ARBA00064148"/>
    </source>
</evidence>
<dbReference type="InterPro" id="IPR000629">
    <property type="entry name" value="RNA-helicase_DEAD-box_CS"/>
</dbReference>
<evidence type="ECO:0000256" key="17">
    <source>
        <dbReference type="ARBA" id="ARBA00072892"/>
    </source>
</evidence>
<keyword evidence="28" id="KW-1185">Reference proteome</keyword>
<dbReference type="InterPro" id="IPR001650">
    <property type="entry name" value="Helicase_C-like"/>
</dbReference>
<feature type="short sequence motif" description="Q motif" evidence="19">
    <location>
        <begin position="38"/>
        <end position="66"/>
    </location>
</feature>
<evidence type="ECO:0000256" key="13">
    <source>
        <dbReference type="ARBA" id="ARBA00023242"/>
    </source>
</evidence>
<feature type="region of interest" description="Disordered" evidence="21">
    <location>
        <begin position="3145"/>
        <end position="3238"/>
    </location>
</feature>
<feature type="compositionally biased region" description="Basic and acidic residues" evidence="21">
    <location>
        <begin position="2956"/>
        <end position="2966"/>
    </location>
</feature>
<feature type="region of interest" description="Disordered" evidence="21">
    <location>
        <begin position="2526"/>
        <end position="2554"/>
    </location>
</feature>
<evidence type="ECO:0000313" key="28">
    <source>
        <dbReference type="Proteomes" id="UP001497482"/>
    </source>
</evidence>
<dbReference type="FunFam" id="1.20.5.340:FF:000007">
    <property type="entry name" value="Myosin heavy chain, non-muscle"/>
    <property type="match status" value="1"/>
</dbReference>
<dbReference type="SUPFAM" id="SSF90257">
    <property type="entry name" value="Myosin rod fragments"/>
    <property type="match status" value="5"/>
</dbReference>
<gene>
    <name evidence="27" type="ORF">KC01_LOCUS18854</name>
</gene>
<keyword evidence="4 20" id="KW-0547">Nucleotide-binding</keyword>
<keyword evidence="7 20" id="KW-0067">ATP-binding</keyword>
<feature type="domain" description="Helicase C-terminal" evidence="23">
    <location>
        <begin position="251"/>
        <end position="411"/>
    </location>
</feature>
<comment type="catalytic activity">
    <reaction evidence="15">
        <text>ATP + H2O = ADP + phosphate + H(+)</text>
        <dbReference type="Rhea" id="RHEA:13065"/>
        <dbReference type="ChEBI" id="CHEBI:15377"/>
        <dbReference type="ChEBI" id="CHEBI:15378"/>
        <dbReference type="ChEBI" id="CHEBI:30616"/>
        <dbReference type="ChEBI" id="CHEBI:43474"/>
        <dbReference type="ChEBI" id="CHEBI:456216"/>
        <dbReference type="EC" id="3.6.4.13"/>
    </reaction>
</comment>
<evidence type="ECO:0000256" key="8">
    <source>
        <dbReference type="ARBA" id="ARBA00022884"/>
    </source>
</evidence>
<sequence>MADSDRSVSPDPAPNPEDSSEEEDHTPAEEPEPKPITHTFKDLGVTEVLCEACDQLGWKSPTKIQVEAIPVALQGKDVIGLAETGSGKTGAFALPILQSLLDHPQRLHTLVLTPTRELAFQISEQFEALGSSIGVKCAVVVGGIDMMSQSLVLAKKPHIVIATPGRLIDHLENTKGFSLRALKFLVMDEADRILNMDFETEVDKILKVIPRDRRTFLFSATMTKKVQKLERAALKDPVKCAVSTKYSTVDKLQQFYVFIPAKYKDCYLVSILNELAGNSFMIFCSTCNTAQRVALLLRNLGITAIPLHGQMGQNKRLGALNKFKSKSRSVLLATDVASRGLDIPHVDCVINYDIPTHSKDYIHRVGRTARAGRAGKSITFVTQYDVELFQRIESLIGKKLPAFPTQEDEVMMLVERVSEAQRFARLEMKEQGEKRKRPRGDGDNDDTEQSSGVRSKVRGGPGGGGQEERGGSLERRPLTQKGGGSLERRPLTQKGGGSLERRPLTQKGGGSLERRPLTQEGGHPGEEAANTRGGGGTVQGLHRKNLYSRVQCHRLIQFETLSSTLLWDTLPLVTVAGSSGQVGLLYLGGAPPSTLPPPPPSPHSPHSRGRGTLRLSVESAYQSRTHACTSTQSTGPLRLEHRDLEPPQGPGPDHKESRTSTGTRNGPDQDRTIKSLEPPEGPGPDHKESRASRGTGLTTTDPPRDPRPRVTASSCIMTQRNGTEDPERYLFVDRAVVYNPATQADWTAKKLVWIPSERHGFEAASVREERGDEVTVELSENGKKVVVAKDDIQKMNPPKFSKVEDMAELTCLNEASVLYNLKDRYYSGLIYSVPLSPHPLSLISPPSPHPLSLISPPSPHPLSLISPPSPHPLSSPPHPLSLLSPPPSPHPLSLLTPSPSSGSWELRLGVHTDTERHRAVTEFLSFALKTRAQLQFHSSAWCPGLGLVFPDSDWSSQTRTDPLRLGQTLSDSDRPSQTWTDPLRLGQTLSDSDRPSQTQTDPLRLRQTLSDSDRPSQTQTDPLRLGQTLSDPLRLGQTLSDSDRPSQTQTDPLRLRQTLSDSDRPSQTQTDPLRLRQTLSDSDRPSQTQTDPLRLRQTLSDSDRPSQTRTDPLRLRQTLSDSDRPSQTQTDPLRLRQTLSDSDRPSQTQTDPLRLRQTLSDSDRPSQTLSDPLRPSHLLVLTYSGLFCVVINPYQNLPIYSENIIEMFRGKKRHEIPPHIYAISESAYRCMMQDREDQSILCTGESGAGKTENTKKVIQYLAHVASSHKGRKDHNIPGELEQQLLEANPILESFGNAKTVKNDNSSRFGKFIRINFDVAGYIVGANIETYLLEKSRAIRQAKEERTFHIFYRLLAGAGEHLRTDLLLESFNNYRFLSNGNLPIPGQQDKDNFQETMDAMHIMGFSHEEIMGMLKVVSSVLQFGNIVFKKERNSDQASIPENTVAQKLCHLLGLNVMEFTRAILTPRIKVGRDYVQKAQTKEQADFAVEALAKATYERLFRWLVHRINKALDRTKRQGASFIGILDIAGFEIFQLNSFEQLCINYTNEKLQQLFNHTMFVLEQEEYQREGIDWNFIDFGLDLQPCIELIERPVDYKADEWLMKNMDPLNDNVATLLHQSSDKFVSELWRDVDRIVGLEQVAGMTETAFGASYKTKKGMFRTVGQLYKEQLSKLMATLRNTNPNFVRCIIPNHHKRAGKLDPNLVLDQLRCNGVLEGIRICRQGFPNRIVFQEFRQRYEILTPNAIPKGFMDGKQACDRMIRALELDCNLFRIGQSKIFFRAGVLAHLEEERDLKITDTIVFFQAVCRGFLARRSFSKKQQQLSALKVLQRNCAAYLKLKHWQWWRLFTKVKPLLQVTRQEEEMQAKDQELLKVKEKQNNVEGKLVEMEQKHHQLMEEKNILAEQLQAETELFAEAEEMRARLSNKKQELEEILHDLESRLEEEEERSQSLQGEKKKMQSHIQDLEEQLDEEEGARQKLQLEKVTTEAKMKKCEETILVLEDQNCKFIKEKKLLEDRISEVTSLLTEEEEKAKNLGKTRHKQEMMMAELEERLKKEEKTRQELEKAKRKLDGETTDLQDQIGELQTQVQELKAQLGKKEEEQQMIQARGEEEVIHRNTAVKQLREAQVQLCELQEDLDSEKQARAKAEKLKRDLSEELEALKTELEDTLDTTATQQELRTKREQEVAELKKTIDDESKNHEAQIQDLRQRHAAALEELTEQLEQTKRFKANLERTKQSEESSNQELRAELKVLHQSKAESEHRRKKLESQLQELSVRNTEGEKTRAELQDRTHRLQAELDSVSSLLEDAERNSIKMEKNVSGLESQLQDTQELLQEETRQKLSLSSRLRSLEEEKRALQEQQEEDEEARRNMDKQLLTLQAQLCESRKKLEEDVGTVDSLEESKKKLQKELELSCLRLEEKSAAFDKMEKTKTRLQQELDDLSVDLDHQRQTVCNLEKKQKKFDQMLAEEKCVSVRFAEERDRAEAEAREKETKALSLSRALDQALEAKDQMERLNKQLQAEMDDLISSKDHVGKNVHELERSKRSLEQQQEEMKTQLEELEDELQGTEDAKLRLEVNIQALRAQHERDLQGRDEQNEEKKRALLKQVRELELELEDERKQKSVAVGAKKKLEQDLKNMEGHIQGSSRARDEAIKQLRKTQAQMKDHQRELEETRTSRDDIFSAAKENEKKVKSLEEEVLQLQEVRLRLWRRCKTRTQTVERCRRSDSDCGGGAGPGLRLWRRCKTRTQTVEEVQGGQTQTVEEVQDQDSDCGGGARLGLRLWRRCKETQTVEEVQGGQTQTVEEVQDQDSDCGEVQEVRLRLWRRCKEVRLRLWRRCRTRTQTVEEVQGGQTQTVEEVQDQDSDCGECRGQTQTVEEVQGGQTQTVEEVQDQDSDCGEVQEVRIRLWRRCKENQTVEEVQGGQTQTVEEVQDQDSDCGEVQEVRIRLWRRCKEDLAASERGRRHAEQERDELQDDISNSTSGKSALMEEKRRLEARMAQLEEELEEEQGNMELLNDRYRKMALQVDSLSTELSAERSGALKSETSRQQLERQNKELKTKLSELEVTVKSRFRASLCALEAKVSQQEEQLEQEARERAAANKLVRRSDKRLKEVCMQVEEERRHGDQYKEQLEKATSRLKQLKRQLEEVEEEATRSNASRRKLQRDLEEATEASEGLSREVQTLKTRLRRGGPISFSSRSGRRPLQVEGSSLELLSDEELENRTTDSNANDTPAPHTAPE</sequence>
<evidence type="ECO:0000256" key="4">
    <source>
        <dbReference type="ARBA" id="ARBA00022741"/>
    </source>
</evidence>
<dbReference type="Gene3D" id="1.20.5.4820">
    <property type="match status" value="1"/>
</dbReference>
<keyword evidence="13" id="KW-0539">Nucleus</keyword>
<dbReference type="GO" id="GO:0000281">
    <property type="term" value="P:mitotic cytokinesis"/>
    <property type="evidence" value="ECO:0007669"/>
    <property type="project" value="TreeGrafter"/>
</dbReference>
<evidence type="ECO:0000256" key="18">
    <source>
        <dbReference type="ARBA" id="ARBA00075434"/>
    </source>
</evidence>
<keyword evidence="5" id="KW-0378">Hydrolase</keyword>
<dbReference type="GO" id="GO:0003724">
    <property type="term" value="F:RNA helicase activity"/>
    <property type="evidence" value="ECO:0007669"/>
    <property type="project" value="UniProtKB-EC"/>
</dbReference>
<evidence type="ECO:0000256" key="21">
    <source>
        <dbReference type="SAM" id="MobiDB-lite"/>
    </source>
</evidence>
<dbReference type="SMART" id="SM00487">
    <property type="entry name" value="DEXDc"/>
    <property type="match status" value="1"/>
</dbReference>
<dbReference type="GO" id="GO:0000146">
    <property type="term" value="F:microfilament motor activity"/>
    <property type="evidence" value="ECO:0007669"/>
    <property type="project" value="TreeGrafter"/>
</dbReference>
<feature type="compositionally biased region" description="Polar residues" evidence="21">
    <location>
        <begin position="1037"/>
        <end position="1100"/>
    </location>
</feature>
<dbReference type="GO" id="GO:0005730">
    <property type="term" value="C:nucleolus"/>
    <property type="evidence" value="ECO:0007669"/>
    <property type="project" value="UniProtKB-ARBA"/>
</dbReference>
<feature type="compositionally biased region" description="Basic and acidic residues" evidence="21">
    <location>
        <begin position="1101"/>
        <end position="1114"/>
    </location>
</feature>
<evidence type="ECO:0000256" key="2">
    <source>
        <dbReference type="ARBA" id="ARBA00008314"/>
    </source>
</evidence>
<dbReference type="InterPro" id="IPR011545">
    <property type="entry name" value="DEAD/DEAH_box_helicase_dom"/>
</dbReference>
<evidence type="ECO:0000256" key="6">
    <source>
        <dbReference type="ARBA" id="ARBA00022806"/>
    </source>
</evidence>
<keyword evidence="12 20" id="KW-0009">Actin-binding</keyword>
<dbReference type="Pfam" id="PF00063">
    <property type="entry name" value="Myosin_head"/>
    <property type="match status" value="2"/>
</dbReference>
<dbReference type="Gene3D" id="2.30.30.360">
    <property type="entry name" value="Myosin S1 fragment, N-terminal"/>
    <property type="match status" value="1"/>
</dbReference>
<dbReference type="PROSITE" id="PS51844">
    <property type="entry name" value="SH3_LIKE"/>
    <property type="match status" value="1"/>
</dbReference>
<comment type="similarity">
    <text evidence="2 20">Belongs to the TRAFAC class myosin-kinesin ATPase superfamily. Myosin family.</text>
</comment>
<feature type="compositionally biased region" description="Basic and acidic residues" evidence="21">
    <location>
        <begin position="2277"/>
        <end position="2288"/>
    </location>
</feature>
<dbReference type="GO" id="GO:0016787">
    <property type="term" value="F:hydrolase activity"/>
    <property type="evidence" value="ECO:0007669"/>
    <property type="project" value="UniProtKB-KW"/>
</dbReference>
<keyword evidence="11 20" id="KW-0505">Motor protein</keyword>
<dbReference type="Gene3D" id="3.40.50.300">
    <property type="entry name" value="P-loop containing nucleotide triphosphate hydrolases"/>
    <property type="match status" value="2"/>
</dbReference>
<dbReference type="Pfam" id="PF00270">
    <property type="entry name" value="DEAD"/>
    <property type="match status" value="1"/>
</dbReference>
<dbReference type="PROSITE" id="PS00039">
    <property type="entry name" value="DEAD_ATP_HELICASE"/>
    <property type="match status" value="1"/>
</dbReference>
<feature type="region of interest" description="Disordered" evidence="21">
    <location>
        <begin position="862"/>
        <end position="899"/>
    </location>
</feature>
<dbReference type="PROSITE" id="PS51456">
    <property type="entry name" value="MYOSIN_MOTOR"/>
    <property type="match status" value="1"/>
</dbReference>
<evidence type="ECO:0000256" key="7">
    <source>
        <dbReference type="ARBA" id="ARBA00022840"/>
    </source>
</evidence>
<feature type="compositionally biased region" description="Pro residues" evidence="21">
    <location>
        <begin position="867"/>
        <end position="890"/>
    </location>
</feature>
<feature type="compositionally biased region" description="Pro residues" evidence="21">
    <location>
        <begin position="593"/>
        <end position="603"/>
    </location>
</feature>
<dbReference type="Pfam" id="PF01576">
    <property type="entry name" value="Myosin_tail_1"/>
    <property type="match status" value="2"/>
</dbReference>
<dbReference type="FunFam" id="1.20.120.720:FF:000002">
    <property type="entry name" value="Myosin heavy chain 10"/>
    <property type="match status" value="1"/>
</dbReference>
<dbReference type="InterPro" id="IPR014001">
    <property type="entry name" value="Helicase_ATP-bd"/>
</dbReference>
<comment type="subcellular location">
    <subcellularLocation>
        <location evidence="1">Nucleus</location>
    </subcellularLocation>
</comment>
<proteinExistence type="inferred from homology"/>
<dbReference type="PROSITE" id="PS51195">
    <property type="entry name" value="Q_MOTIF"/>
    <property type="match status" value="1"/>
</dbReference>
<evidence type="ECO:0000259" key="22">
    <source>
        <dbReference type="PROSITE" id="PS51192"/>
    </source>
</evidence>
<dbReference type="InterPro" id="IPR014014">
    <property type="entry name" value="RNA_helicase_DEAD_Q_motif"/>
</dbReference>
<keyword evidence="6" id="KW-0347">Helicase</keyword>
<feature type="domain" description="Myosin N-terminal SH3-like" evidence="26">
    <location>
        <begin position="747"/>
        <end position="797"/>
    </location>
</feature>
<dbReference type="InterPro" id="IPR008989">
    <property type="entry name" value="Myosin_S1_N"/>
</dbReference>
<dbReference type="InterPro" id="IPR027417">
    <property type="entry name" value="P-loop_NTPase"/>
</dbReference>
<evidence type="ECO:0000259" key="24">
    <source>
        <dbReference type="PROSITE" id="PS51195"/>
    </source>
</evidence>
<dbReference type="GO" id="GO:0031032">
    <property type="term" value="P:actomyosin structure organization"/>
    <property type="evidence" value="ECO:0007669"/>
    <property type="project" value="TreeGrafter"/>
</dbReference>
<feature type="region of interest" description="Disordered" evidence="21">
    <location>
        <begin position="2252"/>
        <end position="2288"/>
    </location>
</feature>
<dbReference type="GO" id="GO:0008360">
    <property type="term" value="P:regulation of cell shape"/>
    <property type="evidence" value="ECO:0007669"/>
    <property type="project" value="TreeGrafter"/>
</dbReference>
<dbReference type="PROSITE" id="PS51192">
    <property type="entry name" value="HELICASE_ATP_BIND_1"/>
    <property type="match status" value="1"/>
</dbReference>
<evidence type="ECO:0000256" key="5">
    <source>
        <dbReference type="ARBA" id="ARBA00022801"/>
    </source>
</evidence>
<feature type="domain" description="Myosin motor" evidence="25">
    <location>
        <begin position="1151"/>
        <end position="1791"/>
    </location>
</feature>
<dbReference type="GO" id="GO:0003723">
    <property type="term" value="F:RNA binding"/>
    <property type="evidence" value="ECO:0007669"/>
    <property type="project" value="UniProtKB-KW"/>
</dbReference>
<dbReference type="Pfam" id="PF00271">
    <property type="entry name" value="Helicase_C"/>
    <property type="match status" value="1"/>
</dbReference>
<dbReference type="Gene3D" id="1.20.58.530">
    <property type="match status" value="2"/>
</dbReference>
<dbReference type="GO" id="GO:0016460">
    <property type="term" value="C:myosin II complex"/>
    <property type="evidence" value="ECO:0007669"/>
    <property type="project" value="TreeGrafter"/>
</dbReference>
<dbReference type="FunFam" id="1.20.5.4820:FF:000002">
    <property type="entry name" value="Myosin heavy chain 10"/>
    <property type="match status" value="1"/>
</dbReference>
<dbReference type="GO" id="GO:0051015">
    <property type="term" value="F:actin filament binding"/>
    <property type="evidence" value="ECO:0007669"/>
    <property type="project" value="InterPro"/>
</dbReference>
<dbReference type="InterPro" id="IPR001609">
    <property type="entry name" value="Myosin_head_motor_dom-like"/>
</dbReference>
<dbReference type="FunFam" id="1.10.10.820:FF:000002">
    <property type="entry name" value="Myosin heavy chain 10"/>
    <property type="match status" value="1"/>
</dbReference>
<evidence type="ECO:0000256" key="1">
    <source>
        <dbReference type="ARBA" id="ARBA00004123"/>
    </source>
</evidence>
<dbReference type="Gene3D" id="1.10.10.820">
    <property type="match status" value="1"/>
</dbReference>
<keyword evidence="9" id="KW-0175">Coiled coil</keyword>
<dbReference type="Gene3D" id="1.20.120.720">
    <property type="entry name" value="Myosin VI head, motor domain, U50 subdomain"/>
    <property type="match status" value="1"/>
</dbReference>
<evidence type="ECO:0000256" key="19">
    <source>
        <dbReference type="PROSITE-ProRule" id="PRU00552"/>
    </source>
</evidence>
<keyword evidence="8" id="KW-0694">RNA-binding</keyword>
<feature type="region of interest" description="Disordered" evidence="21">
    <location>
        <begin position="589"/>
        <end position="722"/>
    </location>
</feature>
<evidence type="ECO:0000313" key="27">
    <source>
        <dbReference type="EMBL" id="CAL1589206.1"/>
    </source>
</evidence>
<dbReference type="Proteomes" id="UP001497482">
    <property type="component" value="Chromosome 18"/>
</dbReference>
<accession>A0AAV2KJK0</accession>
<evidence type="ECO:0000259" key="25">
    <source>
        <dbReference type="PROSITE" id="PS51456"/>
    </source>
</evidence>
<feature type="region of interest" description="Disordered" evidence="21">
    <location>
        <begin position="427"/>
        <end position="540"/>
    </location>
</feature>
<feature type="region of interest" description="Disordered" evidence="21">
    <location>
        <begin position="2956"/>
        <end position="2986"/>
    </location>
</feature>
<feature type="compositionally biased region" description="Polar residues" evidence="21">
    <location>
        <begin position="2267"/>
        <end position="2276"/>
    </location>
</feature>
<dbReference type="PROSITE" id="PS51194">
    <property type="entry name" value="HELICASE_CTER"/>
    <property type="match status" value="1"/>
</dbReference>
<dbReference type="CDD" id="cd17954">
    <property type="entry name" value="DEADc_DDX47"/>
    <property type="match status" value="1"/>
</dbReference>
<dbReference type="InterPro" id="IPR044765">
    <property type="entry name" value="DDX47/Rrp3_DEADc"/>
</dbReference>
<evidence type="ECO:0000256" key="20">
    <source>
        <dbReference type="PROSITE-ProRule" id="PRU00782"/>
    </source>
</evidence>
<dbReference type="Gene3D" id="1.20.5.340">
    <property type="match status" value="5"/>
</dbReference>
<dbReference type="EMBL" id="OZ035840">
    <property type="protein sequence ID" value="CAL1589206.1"/>
    <property type="molecule type" value="Genomic_DNA"/>
</dbReference>
<feature type="compositionally biased region" description="Basic and acidic residues" evidence="21">
    <location>
        <begin position="25"/>
        <end position="38"/>
    </location>
</feature>
<evidence type="ECO:0000256" key="9">
    <source>
        <dbReference type="ARBA" id="ARBA00023054"/>
    </source>
</evidence>
<dbReference type="SMART" id="SM00490">
    <property type="entry name" value="HELICc"/>
    <property type="match status" value="1"/>
</dbReference>
<dbReference type="FunFam" id="1.20.5.340:FF:000009">
    <property type="entry name" value="myosin-11 isoform X2"/>
    <property type="match status" value="1"/>
</dbReference>
<dbReference type="Gene3D" id="6.10.250.2420">
    <property type="match status" value="1"/>
</dbReference>
<dbReference type="Pfam" id="PF02736">
    <property type="entry name" value="Myosin_N"/>
    <property type="match status" value="1"/>
</dbReference>
<organism evidence="27 28">
    <name type="scientific">Knipowitschia caucasica</name>
    <name type="common">Caucasian dwarf goby</name>
    <name type="synonym">Pomatoschistus caucasicus</name>
    <dbReference type="NCBI Taxonomy" id="637954"/>
    <lineage>
        <taxon>Eukaryota</taxon>
        <taxon>Metazoa</taxon>
        <taxon>Chordata</taxon>
        <taxon>Craniata</taxon>
        <taxon>Vertebrata</taxon>
        <taxon>Euteleostomi</taxon>
        <taxon>Actinopterygii</taxon>
        <taxon>Neopterygii</taxon>
        <taxon>Teleostei</taxon>
        <taxon>Neoteleostei</taxon>
        <taxon>Acanthomorphata</taxon>
        <taxon>Gobiaria</taxon>
        <taxon>Gobiiformes</taxon>
        <taxon>Gobioidei</taxon>
        <taxon>Gobiidae</taxon>
        <taxon>Gobiinae</taxon>
        <taxon>Knipowitschia</taxon>
    </lineage>
</organism>
<dbReference type="CDD" id="cd18787">
    <property type="entry name" value="SF2_C_DEAD"/>
    <property type="match status" value="1"/>
</dbReference>